<feature type="compositionally biased region" description="Pro residues" evidence="6">
    <location>
        <begin position="161"/>
        <end position="184"/>
    </location>
</feature>
<keyword evidence="3 5" id="KW-0863">Zinc-finger</keyword>
<evidence type="ECO:0000313" key="8">
    <source>
        <dbReference type="EMBL" id="KIK44232.1"/>
    </source>
</evidence>
<evidence type="ECO:0000256" key="4">
    <source>
        <dbReference type="ARBA" id="ARBA00022833"/>
    </source>
</evidence>
<evidence type="ECO:0000259" key="7">
    <source>
        <dbReference type="PROSITE" id="PS50157"/>
    </source>
</evidence>
<reference evidence="8 9" key="1">
    <citation type="submission" date="2014-04" db="EMBL/GenBank/DDBJ databases">
        <authorList>
            <consortium name="DOE Joint Genome Institute"/>
            <person name="Kuo A."/>
            <person name="Ruytinx J."/>
            <person name="Rineau F."/>
            <person name="Colpaert J."/>
            <person name="Kohler A."/>
            <person name="Nagy L.G."/>
            <person name="Floudas D."/>
            <person name="Copeland A."/>
            <person name="Barry K.W."/>
            <person name="Cichocki N."/>
            <person name="Veneault-Fourrey C."/>
            <person name="LaButti K."/>
            <person name="Lindquist E.A."/>
            <person name="Lipzen A."/>
            <person name="Lundell T."/>
            <person name="Morin E."/>
            <person name="Murat C."/>
            <person name="Sun H."/>
            <person name="Tunlid A."/>
            <person name="Henrissat B."/>
            <person name="Grigoriev I.V."/>
            <person name="Hibbett D.S."/>
            <person name="Martin F."/>
            <person name="Nordberg H.P."/>
            <person name="Cantor M.N."/>
            <person name="Hua S.X."/>
        </authorList>
    </citation>
    <scope>NUCLEOTIDE SEQUENCE [LARGE SCALE GENOMIC DNA]</scope>
    <source>
        <strain evidence="8 9">UH-Slu-Lm8-n1</strain>
    </source>
</reference>
<dbReference type="SMART" id="SM00355">
    <property type="entry name" value="ZnF_C2H2"/>
    <property type="match status" value="3"/>
</dbReference>
<evidence type="ECO:0000256" key="1">
    <source>
        <dbReference type="ARBA" id="ARBA00022723"/>
    </source>
</evidence>
<dbReference type="EMBL" id="KN835195">
    <property type="protein sequence ID" value="KIK44232.1"/>
    <property type="molecule type" value="Genomic_DNA"/>
</dbReference>
<keyword evidence="1" id="KW-0479">Metal-binding</keyword>
<keyword evidence="2" id="KW-0677">Repeat</keyword>
<dbReference type="STRING" id="930992.A0A0D0BD98"/>
<dbReference type="Gene3D" id="3.30.160.60">
    <property type="entry name" value="Classic Zinc Finger"/>
    <property type="match status" value="2"/>
</dbReference>
<evidence type="ECO:0000256" key="5">
    <source>
        <dbReference type="PROSITE-ProRule" id="PRU00042"/>
    </source>
</evidence>
<evidence type="ECO:0000256" key="3">
    <source>
        <dbReference type="ARBA" id="ARBA00022771"/>
    </source>
</evidence>
<dbReference type="GO" id="GO:0005634">
    <property type="term" value="C:nucleus"/>
    <property type="evidence" value="ECO:0007669"/>
    <property type="project" value="TreeGrafter"/>
</dbReference>
<keyword evidence="4" id="KW-0862">Zinc</keyword>
<keyword evidence="9" id="KW-1185">Reference proteome</keyword>
<dbReference type="PANTHER" id="PTHR24403:SF67">
    <property type="entry name" value="FI01116P-RELATED"/>
    <property type="match status" value="1"/>
</dbReference>
<dbReference type="PROSITE" id="PS50157">
    <property type="entry name" value="ZINC_FINGER_C2H2_2"/>
    <property type="match status" value="1"/>
</dbReference>
<dbReference type="GO" id="GO:0008270">
    <property type="term" value="F:zinc ion binding"/>
    <property type="evidence" value="ECO:0007669"/>
    <property type="project" value="UniProtKB-KW"/>
</dbReference>
<dbReference type="OrthoDB" id="8922241at2759"/>
<protein>
    <recommendedName>
        <fullName evidence="7">C2H2-type domain-containing protein</fullName>
    </recommendedName>
</protein>
<feature type="region of interest" description="Disordered" evidence="6">
    <location>
        <begin position="138"/>
        <end position="184"/>
    </location>
</feature>
<dbReference type="GO" id="GO:0045944">
    <property type="term" value="P:positive regulation of transcription by RNA polymerase II"/>
    <property type="evidence" value="ECO:0007669"/>
    <property type="project" value="TreeGrafter"/>
</dbReference>
<proteinExistence type="predicted"/>
<evidence type="ECO:0000313" key="9">
    <source>
        <dbReference type="Proteomes" id="UP000054485"/>
    </source>
</evidence>
<sequence length="282" mass="31232">MAHPSSEHCSVGHDQASHDDEDFKALSVSRIRFDILMSELANYVCSAQAGCNKNFTKYTDLKRHEAAHSEHALRCGFAGCDFVTLSKASFKIHSDRHTGKQRYSCPHDCDFKTHHPAALTRHRKSKHGHVPRPLHVRARGRAQSASAIDAKPLRPFQPQAQPEPQPEPQPQFWFPPQPQLHPLFQPQPPAPLAPQQPYQNNYNHMLGVFNDRPDIVQYYTAPVGAADGHGQQAPAALPPYQYHNPPPGVFHGPGLAYPANGYAMYAPPAASGWPAGHPYGPH</sequence>
<dbReference type="AlphaFoldDB" id="A0A0D0BD98"/>
<dbReference type="Proteomes" id="UP000054485">
    <property type="component" value="Unassembled WGS sequence"/>
</dbReference>
<accession>A0A0D0BD98</accession>
<evidence type="ECO:0000256" key="6">
    <source>
        <dbReference type="SAM" id="MobiDB-lite"/>
    </source>
</evidence>
<organism evidence="8 9">
    <name type="scientific">Suillus luteus UH-Slu-Lm8-n1</name>
    <dbReference type="NCBI Taxonomy" id="930992"/>
    <lineage>
        <taxon>Eukaryota</taxon>
        <taxon>Fungi</taxon>
        <taxon>Dikarya</taxon>
        <taxon>Basidiomycota</taxon>
        <taxon>Agaricomycotina</taxon>
        <taxon>Agaricomycetes</taxon>
        <taxon>Agaricomycetidae</taxon>
        <taxon>Boletales</taxon>
        <taxon>Suillineae</taxon>
        <taxon>Suillaceae</taxon>
        <taxon>Suillus</taxon>
    </lineage>
</organism>
<dbReference type="PANTHER" id="PTHR24403">
    <property type="entry name" value="ZINC FINGER PROTEIN"/>
    <property type="match status" value="1"/>
</dbReference>
<dbReference type="InterPro" id="IPR050688">
    <property type="entry name" value="Zinc_finger/UBP_domain"/>
</dbReference>
<gene>
    <name evidence="8" type="ORF">CY34DRAFT_11236</name>
</gene>
<dbReference type="InParanoid" id="A0A0D0BD98"/>
<name>A0A0D0BD98_9AGAM</name>
<dbReference type="InterPro" id="IPR013087">
    <property type="entry name" value="Znf_C2H2_type"/>
</dbReference>
<dbReference type="HOGENOM" id="CLU_1180889_0_0_1"/>
<feature type="domain" description="C2H2-type" evidence="7">
    <location>
        <begin position="43"/>
        <end position="73"/>
    </location>
</feature>
<reference evidence="9" key="2">
    <citation type="submission" date="2015-01" db="EMBL/GenBank/DDBJ databases">
        <title>Evolutionary Origins and Diversification of the Mycorrhizal Mutualists.</title>
        <authorList>
            <consortium name="DOE Joint Genome Institute"/>
            <consortium name="Mycorrhizal Genomics Consortium"/>
            <person name="Kohler A."/>
            <person name="Kuo A."/>
            <person name="Nagy L.G."/>
            <person name="Floudas D."/>
            <person name="Copeland A."/>
            <person name="Barry K.W."/>
            <person name="Cichocki N."/>
            <person name="Veneault-Fourrey C."/>
            <person name="LaButti K."/>
            <person name="Lindquist E.A."/>
            <person name="Lipzen A."/>
            <person name="Lundell T."/>
            <person name="Morin E."/>
            <person name="Murat C."/>
            <person name="Riley R."/>
            <person name="Ohm R."/>
            <person name="Sun H."/>
            <person name="Tunlid A."/>
            <person name="Henrissat B."/>
            <person name="Grigoriev I.V."/>
            <person name="Hibbett D.S."/>
            <person name="Martin F."/>
        </authorList>
    </citation>
    <scope>NUCLEOTIDE SEQUENCE [LARGE SCALE GENOMIC DNA]</scope>
    <source>
        <strain evidence="9">UH-Slu-Lm8-n1</strain>
    </source>
</reference>
<evidence type="ECO:0000256" key="2">
    <source>
        <dbReference type="ARBA" id="ARBA00022737"/>
    </source>
</evidence>